<comment type="caution">
    <text evidence="1">The sequence shown here is derived from an EMBL/GenBank/DDBJ whole genome shotgun (WGS) entry which is preliminary data.</text>
</comment>
<protein>
    <submittedName>
        <fullName evidence="1">11612_t:CDS:1</fullName>
    </submittedName>
</protein>
<reference evidence="1" key="1">
    <citation type="submission" date="2021-06" db="EMBL/GenBank/DDBJ databases">
        <authorList>
            <person name="Kallberg Y."/>
            <person name="Tangrot J."/>
            <person name="Rosling A."/>
        </authorList>
    </citation>
    <scope>NUCLEOTIDE SEQUENCE</scope>
    <source>
        <strain evidence="1">IN212</strain>
    </source>
</reference>
<proteinExistence type="predicted"/>
<sequence length="103" mass="11755">MLALKASRTDKFSIRIDLNGEVENKDRTEQKQNSTVIEGQNSGWKHDFVYSFKLQSKVCQVGFGEVVGDAFLKDKKKRRNDLYKILKETDVESGSSSFGQFKT</sequence>
<dbReference type="OrthoDB" id="2403385at2759"/>
<name>A0A9N8VIH6_9GLOM</name>
<dbReference type="Proteomes" id="UP000789396">
    <property type="component" value="Unassembled WGS sequence"/>
</dbReference>
<evidence type="ECO:0000313" key="1">
    <source>
        <dbReference type="EMBL" id="CAG8451738.1"/>
    </source>
</evidence>
<accession>A0A9N8VIH6</accession>
<organism evidence="1 2">
    <name type="scientific">Racocetra fulgida</name>
    <dbReference type="NCBI Taxonomy" id="60492"/>
    <lineage>
        <taxon>Eukaryota</taxon>
        <taxon>Fungi</taxon>
        <taxon>Fungi incertae sedis</taxon>
        <taxon>Mucoromycota</taxon>
        <taxon>Glomeromycotina</taxon>
        <taxon>Glomeromycetes</taxon>
        <taxon>Diversisporales</taxon>
        <taxon>Gigasporaceae</taxon>
        <taxon>Racocetra</taxon>
    </lineage>
</organism>
<dbReference type="EMBL" id="CAJVPZ010000070">
    <property type="protein sequence ID" value="CAG8451738.1"/>
    <property type="molecule type" value="Genomic_DNA"/>
</dbReference>
<evidence type="ECO:0000313" key="2">
    <source>
        <dbReference type="Proteomes" id="UP000789396"/>
    </source>
</evidence>
<dbReference type="AlphaFoldDB" id="A0A9N8VIH6"/>
<keyword evidence="2" id="KW-1185">Reference proteome</keyword>
<gene>
    <name evidence="1" type="ORF">RFULGI_LOCUS261</name>
</gene>